<dbReference type="EMBL" id="WNKQ01000001">
    <property type="protein sequence ID" value="KAF5854471.1"/>
    <property type="molecule type" value="Genomic_DNA"/>
</dbReference>
<proteinExistence type="predicted"/>
<accession>A0A8H5ZQA5</accession>
<evidence type="ECO:0000313" key="2">
    <source>
        <dbReference type="EMBL" id="KAF5854471.1"/>
    </source>
</evidence>
<dbReference type="Proteomes" id="UP000624244">
    <property type="component" value="Unassembled WGS sequence"/>
</dbReference>
<organism evidence="2 3">
    <name type="scientific">Cochliobolus sativus</name>
    <name type="common">Common root rot and spot blotch fungus</name>
    <name type="synonym">Bipolaris sorokiniana</name>
    <dbReference type="NCBI Taxonomy" id="45130"/>
    <lineage>
        <taxon>Eukaryota</taxon>
        <taxon>Fungi</taxon>
        <taxon>Dikarya</taxon>
        <taxon>Ascomycota</taxon>
        <taxon>Pezizomycotina</taxon>
        <taxon>Dothideomycetes</taxon>
        <taxon>Pleosporomycetidae</taxon>
        <taxon>Pleosporales</taxon>
        <taxon>Pleosporineae</taxon>
        <taxon>Pleosporaceae</taxon>
        <taxon>Bipolaris</taxon>
    </lineage>
</organism>
<evidence type="ECO:0000313" key="3">
    <source>
        <dbReference type="Proteomes" id="UP000624244"/>
    </source>
</evidence>
<evidence type="ECO:0000256" key="1">
    <source>
        <dbReference type="SAM" id="MobiDB-lite"/>
    </source>
</evidence>
<gene>
    <name evidence="2" type="ORF">GGP41_007256</name>
</gene>
<comment type="caution">
    <text evidence="2">The sequence shown here is derived from an EMBL/GenBank/DDBJ whole genome shotgun (WGS) entry which is preliminary data.</text>
</comment>
<feature type="region of interest" description="Disordered" evidence="1">
    <location>
        <begin position="28"/>
        <end position="50"/>
    </location>
</feature>
<dbReference type="AlphaFoldDB" id="A0A8H5ZQA5"/>
<sequence length="96" mass="10312">MLLYTFAKLICRGGTASACCTVSSLGRRLRGSRSTGGEVSSTPPSPQPVEWARPWAEAETSETWSDTHTHILYTSSTRPYQASPPTPPLCLNIGAT</sequence>
<name>A0A8H5ZQA5_COCSA</name>
<protein>
    <submittedName>
        <fullName evidence="2">Uncharacterized protein</fullName>
    </submittedName>
</protein>
<reference evidence="2" key="1">
    <citation type="submission" date="2019-11" db="EMBL/GenBank/DDBJ databases">
        <title>Bipolaris sorokiniana Genome sequencing.</title>
        <authorList>
            <person name="Wang H."/>
        </authorList>
    </citation>
    <scope>NUCLEOTIDE SEQUENCE</scope>
</reference>